<evidence type="ECO:0000256" key="1">
    <source>
        <dbReference type="SAM" id="MobiDB-lite"/>
    </source>
</evidence>
<feature type="region of interest" description="Disordered" evidence="1">
    <location>
        <begin position="104"/>
        <end position="137"/>
    </location>
</feature>
<proteinExistence type="predicted"/>
<gene>
    <name evidence="2" type="ORF">DLAC_04839</name>
</gene>
<comment type="caution">
    <text evidence="2">The sequence shown here is derived from an EMBL/GenBank/DDBJ whole genome shotgun (WGS) entry which is preliminary data.</text>
</comment>
<dbReference type="EMBL" id="LODT01000023">
    <property type="protein sequence ID" value="KYQ93950.1"/>
    <property type="molecule type" value="Genomic_DNA"/>
</dbReference>
<feature type="compositionally biased region" description="Acidic residues" evidence="1">
    <location>
        <begin position="173"/>
        <end position="191"/>
    </location>
</feature>
<feature type="compositionally biased region" description="Polar residues" evidence="1">
    <location>
        <begin position="158"/>
        <end position="168"/>
    </location>
</feature>
<feature type="compositionally biased region" description="Low complexity" evidence="1">
    <location>
        <begin position="279"/>
        <end position="299"/>
    </location>
</feature>
<organism evidence="2 3">
    <name type="scientific">Tieghemostelium lacteum</name>
    <name type="common">Slime mold</name>
    <name type="synonym">Dictyostelium lacteum</name>
    <dbReference type="NCBI Taxonomy" id="361077"/>
    <lineage>
        <taxon>Eukaryota</taxon>
        <taxon>Amoebozoa</taxon>
        <taxon>Evosea</taxon>
        <taxon>Eumycetozoa</taxon>
        <taxon>Dictyostelia</taxon>
        <taxon>Dictyosteliales</taxon>
        <taxon>Raperosteliaceae</taxon>
        <taxon>Tieghemostelium</taxon>
    </lineage>
</organism>
<name>A0A151ZJ86_TIELA</name>
<sequence>MPEENPIERPINLNTSIQNNNNLSNIERHIDNFYFRINRRYHNDNYRPNEHVENDINQQQQLLNQLQTTNGLVNFESQYVSNLTNDINNFDRLNNIHQINSNNNQYFDDAMDRDSDNDSISSSSDSSSSSSTISSDDNDVYKRHLFNLKRDYNEMTNISSNIDTTGNNYERMDDTDDDDDDDDEDNNENENDSERVTNDHFNDNFMDTTTNSNIVNKPITETSIGRLLYSLDDEDRESVLENIFKNLEPNQHEQVRSLVLQSIEQYKEQLLNHNQTDQNSMSIESLSSSTLSNIPSLSPQPLNNSNISQLAPTKSITIHRKFILKENNNIEYFETITSSP</sequence>
<dbReference type="AlphaFoldDB" id="A0A151ZJ86"/>
<evidence type="ECO:0000313" key="3">
    <source>
        <dbReference type="Proteomes" id="UP000076078"/>
    </source>
</evidence>
<dbReference type="InParanoid" id="A0A151ZJ86"/>
<keyword evidence="3" id="KW-1185">Reference proteome</keyword>
<accession>A0A151ZJ86</accession>
<feature type="compositionally biased region" description="Basic and acidic residues" evidence="1">
    <location>
        <begin position="192"/>
        <end position="202"/>
    </location>
</feature>
<feature type="compositionally biased region" description="Low complexity" evidence="1">
    <location>
        <begin position="118"/>
        <end position="135"/>
    </location>
</feature>
<reference evidence="2 3" key="1">
    <citation type="submission" date="2015-12" db="EMBL/GenBank/DDBJ databases">
        <title>Dictyostelia acquired genes for synthesis and detection of signals that induce cell-type specialization by lateral gene transfer from prokaryotes.</title>
        <authorList>
            <person name="Gloeckner G."/>
            <person name="Schaap P."/>
        </authorList>
    </citation>
    <scope>NUCLEOTIDE SEQUENCE [LARGE SCALE GENOMIC DNA]</scope>
    <source>
        <strain evidence="2 3">TK</strain>
    </source>
</reference>
<dbReference type="Proteomes" id="UP000076078">
    <property type="component" value="Unassembled WGS sequence"/>
</dbReference>
<feature type="region of interest" description="Disordered" evidence="1">
    <location>
        <begin position="158"/>
        <end position="209"/>
    </location>
</feature>
<evidence type="ECO:0000313" key="2">
    <source>
        <dbReference type="EMBL" id="KYQ93950.1"/>
    </source>
</evidence>
<feature type="region of interest" description="Disordered" evidence="1">
    <location>
        <begin position="273"/>
        <end position="306"/>
    </location>
</feature>
<protein>
    <submittedName>
        <fullName evidence="2">Uncharacterized protein</fullName>
    </submittedName>
</protein>